<reference evidence="2 3" key="1">
    <citation type="submission" date="2019-05" db="EMBL/GenBank/DDBJ databases">
        <authorList>
            <consortium name="Science for Life Laboratories"/>
        </authorList>
    </citation>
    <scope>NUCLEOTIDE SEQUENCE [LARGE SCALE GENOMIC DNA]</scope>
    <source>
        <strain evidence="2">Soil9</strain>
    </source>
</reference>
<protein>
    <recommendedName>
        <fullName evidence="4">ATP-binding protein</fullName>
    </recommendedName>
</protein>
<feature type="compositionally biased region" description="Basic and acidic residues" evidence="1">
    <location>
        <begin position="339"/>
        <end position="348"/>
    </location>
</feature>
<evidence type="ECO:0000313" key="2">
    <source>
        <dbReference type="EMBL" id="VTR97007.1"/>
    </source>
</evidence>
<evidence type="ECO:0000256" key="1">
    <source>
        <dbReference type="SAM" id="MobiDB-lite"/>
    </source>
</evidence>
<dbReference type="EMBL" id="LR593886">
    <property type="protein sequence ID" value="VTR97007.1"/>
    <property type="molecule type" value="Genomic_DNA"/>
</dbReference>
<organism evidence="2 3">
    <name type="scientific">Gemmata massiliana</name>
    <dbReference type="NCBI Taxonomy" id="1210884"/>
    <lineage>
        <taxon>Bacteria</taxon>
        <taxon>Pseudomonadati</taxon>
        <taxon>Planctomycetota</taxon>
        <taxon>Planctomycetia</taxon>
        <taxon>Gemmatales</taxon>
        <taxon>Gemmataceae</taxon>
        <taxon>Gemmata</taxon>
    </lineage>
</organism>
<evidence type="ECO:0000313" key="3">
    <source>
        <dbReference type="Proteomes" id="UP000464178"/>
    </source>
</evidence>
<proteinExistence type="predicted"/>
<dbReference type="KEGG" id="gms:SOIL9_09360"/>
<name>A0A6P2D7V0_9BACT</name>
<keyword evidence="3" id="KW-1185">Reference proteome</keyword>
<gene>
    <name evidence="2" type="ORF">SOIL9_09360</name>
</gene>
<accession>A0A6P2D7V0</accession>
<evidence type="ECO:0008006" key="4">
    <source>
        <dbReference type="Google" id="ProtNLM"/>
    </source>
</evidence>
<dbReference type="AlphaFoldDB" id="A0A6P2D7V0"/>
<feature type="region of interest" description="Disordered" evidence="1">
    <location>
        <begin position="267"/>
        <end position="384"/>
    </location>
</feature>
<sequence length="384" mass="41877">MLLGEQGSAKTTTGRVVKRLIDPSAAPVRSEPREARDLMIHARNAWVLGFDNLSGLPGWLSDALCRLATGGGFSTRELYTNDDETIFDAKRPLVVNGIEDFITRADLLERSVLLRHPPIPEDKRRPESEFWAAFENAHPKLLGALLDRVSSGLRELPRVKLDRLPRMADFALFAVACERGAGEPDRFLGAYADNQAGAHEQALDASPVPAALVALMDGRSWWEGSPAELFAELSRFAPMPVPKDWPKKPNVLTNKLRRLAPNLRRVHGLHIEDGRTNGGASGGKRPRFVRITRAPESGRETPSPASPIDPARAGASDSQCSGGDDPGGRYSPSDTDTVPVDRPRENARDYSPSHVYGDEGDGLSRPLSGRATGTTIPHMRRAEP</sequence>
<dbReference type="Proteomes" id="UP000464178">
    <property type="component" value="Chromosome"/>
</dbReference>